<evidence type="ECO:0000313" key="1">
    <source>
        <dbReference type="EMBL" id="KAG7447811.1"/>
    </source>
</evidence>
<organism evidence="1 2">
    <name type="scientific">Guyanagaster necrorhizus</name>
    <dbReference type="NCBI Taxonomy" id="856835"/>
    <lineage>
        <taxon>Eukaryota</taxon>
        <taxon>Fungi</taxon>
        <taxon>Dikarya</taxon>
        <taxon>Basidiomycota</taxon>
        <taxon>Agaricomycotina</taxon>
        <taxon>Agaricomycetes</taxon>
        <taxon>Agaricomycetidae</taxon>
        <taxon>Agaricales</taxon>
        <taxon>Marasmiineae</taxon>
        <taxon>Physalacriaceae</taxon>
        <taxon>Guyanagaster</taxon>
    </lineage>
</organism>
<dbReference type="RefSeq" id="XP_043041311.1">
    <property type="nucleotide sequence ID" value="XM_043177044.1"/>
</dbReference>
<dbReference type="Proteomes" id="UP000812287">
    <property type="component" value="Unassembled WGS sequence"/>
</dbReference>
<dbReference type="EMBL" id="MU250531">
    <property type="protein sequence ID" value="KAG7447811.1"/>
    <property type="molecule type" value="Genomic_DNA"/>
</dbReference>
<dbReference type="GeneID" id="66099331"/>
<gene>
    <name evidence="1" type="ORF">BT62DRAFT_1004572</name>
</gene>
<sequence>MWYTASKCALPPSGRALVEGQTWHTQRSLHFISYCNSGKIFSQYFAAFRRRSGYRYLGSFEGKNCEKSTPIRSRVMWFTPFVAWEWNPTYNKISYIQFKPNDLLAWSDPFEELTSQYRSVSNLVVLCRLMVSLNDSTPRGTFHNVSYYSMFATPTLHFLRSFLPTGLDILLPSVKCGSGFSYIRGKSRHQSTRILVTDDLPPMAPSGPRNINFANLKNHVPAPQKDLELMLTDLTMATPWYIMMYDQKRSSSCSVFLAGTIQRRHRNGERLKILTSGVQTVVPRVVQVTHCLTLYSYLGTHLKLEILMLPHSDDNPPDIDSCIAPDKQPMDPVSFTRGQPTPPKIGLGHFRRLSPKDHAAFKSIEGTTALLPFDLESSSNPLSSSIAPPPVPSYTPHLHQGPFNARRLISIWTLFKRQQ</sequence>
<comment type="caution">
    <text evidence="1">The sequence shown here is derived from an EMBL/GenBank/DDBJ whole genome shotgun (WGS) entry which is preliminary data.</text>
</comment>
<evidence type="ECO:0000313" key="2">
    <source>
        <dbReference type="Proteomes" id="UP000812287"/>
    </source>
</evidence>
<dbReference type="AlphaFoldDB" id="A0A9P7VUN9"/>
<accession>A0A9P7VUN9</accession>
<name>A0A9P7VUN9_9AGAR</name>
<protein>
    <submittedName>
        <fullName evidence="1">Uncharacterized protein</fullName>
    </submittedName>
</protein>
<keyword evidence="2" id="KW-1185">Reference proteome</keyword>
<reference evidence="1" key="1">
    <citation type="submission" date="2020-11" db="EMBL/GenBank/DDBJ databases">
        <title>Adaptations for nitrogen fixation in a non-lichenized fungal sporocarp promotes dispersal by wood-feeding termites.</title>
        <authorList>
            <consortium name="DOE Joint Genome Institute"/>
            <person name="Koch R.A."/>
            <person name="Yoon G."/>
            <person name="Arayal U."/>
            <person name="Lail K."/>
            <person name="Amirebrahimi M."/>
            <person name="Labutti K."/>
            <person name="Lipzen A."/>
            <person name="Riley R."/>
            <person name="Barry K."/>
            <person name="Henrissat B."/>
            <person name="Grigoriev I.V."/>
            <person name="Herr J.R."/>
            <person name="Aime M.C."/>
        </authorList>
    </citation>
    <scope>NUCLEOTIDE SEQUENCE</scope>
    <source>
        <strain evidence="1">MCA 3950</strain>
    </source>
</reference>
<proteinExistence type="predicted"/>